<dbReference type="GO" id="GO:0004896">
    <property type="term" value="F:cytokine receptor activity"/>
    <property type="evidence" value="ECO:0000318"/>
    <property type="project" value="GO_Central"/>
</dbReference>
<dbReference type="PANTHER" id="PTHR20859:SF84">
    <property type="entry name" value="INTERFERON ALPHA_BETA RECEPTOR 2"/>
    <property type="match status" value="1"/>
</dbReference>
<keyword evidence="2" id="KW-0812">Transmembrane</keyword>
<dbReference type="Pfam" id="PF09294">
    <property type="entry name" value="Interfer-bind"/>
    <property type="match status" value="1"/>
</dbReference>
<dbReference type="AlphaFoldDB" id="A0A803SZ82"/>
<dbReference type="SUPFAM" id="SSF49265">
    <property type="entry name" value="Fibronectin type III"/>
    <property type="match status" value="2"/>
</dbReference>
<dbReference type="Proteomes" id="UP000001646">
    <property type="component" value="Unplaced"/>
</dbReference>
<feature type="transmembrane region" description="Helical" evidence="2">
    <location>
        <begin position="312"/>
        <end position="334"/>
    </location>
</feature>
<feature type="region of interest" description="Disordered" evidence="1">
    <location>
        <begin position="540"/>
        <end position="579"/>
    </location>
</feature>
<name>A0A803SZ82_ANOCA</name>
<evidence type="ECO:0000256" key="1">
    <source>
        <dbReference type="SAM" id="MobiDB-lite"/>
    </source>
</evidence>
<dbReference type="InterPro" id="IPR036116">
    <property type="entry name" value="FN3_sf"/>
</dbReference>
<reference evidence="5" key="2">
    <citation type="submission" date="2025-08" db="UniProtKB">
        <authorList>
            <consortium name="Ensembl"/>
        </authorList>
    </citation>
    <scope>IDENTIFICATION</scope>
</reference>
<accession>A0A803SZ82</accession>
<feature type="compositionally biased region" description="Polar residues" evidence="1">
    <location>
        <begin position="111"/>
        <end position="123"/>
    </location>
</feature>
<feature type="domain" description="Fibronectin type-III" evidence="3">
    <location>
        <begin position="54"/>
        <end position="188"/>
    </location>
</feature>
<dbReference type="PANTHER" id="PTHR20859">
    <property type="entry name" value="INTERFERON/INTERLEUKIN RECEPTOR"/>
    <property type="match status" value="1"/>
</dbReference>
<proteinExistence type="predicted"/>
<evidence type="ECO:0000313" key="5">
    <source>
        <dbReference type="Ensembl" id="ENSACAP00000028272.1"/>
    </source>
</evidence>
<reference evidence="5" key="3">
    <citation type="submission" date="2025-09" db="UniProtKB">
        <authorList>
            <consortium name="Ensembl"/>
        </authorList>
    </citation>
    <scope>IDENTIFICATION</scope>
</reference>
<dbReference type="InterPro" id="IPR015373">
    <property type="entry name" value="Interferon/interleukin_rcp_dom"/>
</dbReference>
<feature type="domain" description="Interferon/interleukin receptor" evidence="4">
    <location>
        <begin position="205"/>
        <end position="299"/>
    </location>
</feature>
<evidence type="ECO:0008006" key="7">
    <source>
        <dbReference type="Google" id="ProtNLM"/>
    </source>
</evidence>
<keyword evidence="2" id="KW-0472">Membrane</keyword>
<dbReference type="Ensembl" id="ENSACAT00000038192.1">
    <property type="protein sequence ID" value="ENSACAP00000028272.1"/>
    <property type="gene ID" value="ENSACAG00000028479.2"/>
</dbReference>
<keyword evidence="6" id="KW-1185">Reference proteome</keyword>
<evidence type="ECO:0000259" key="4">
    <source>
        <dbReference type="Pfam" id="PF09294"/>
    </source>
</evidence>
<feature type="region of interest" description="Disordered" evidence="1">
    <location>
        <begin position="102"/>
        <end position="138"/>
    </location>
</feature>
<dbReference type="Gene3D" id="2.60.40.10">
    <property type="entry name" value="Immunoglobulins"/>
    <property type="match status" value="2"/>
</dbReference>
<dbReference type="GO" id="GO:0019221">
    <property type="term" value="P:cytokine-mediated signaling pathway"/>
    <property type="evidence" value="ECO:0000318"/>
    <property type="project" value="GO_Central"/>
</dbReference>
<dbReference type="Bgee" id="ENSACAG00000028479">
    <property type="expression patterns" value="Expressed in adrenal gland and 13 other cell types or tissues"/>
</dbReference>
<evidence type="ECO:0000313" key="6">
    <source>
        <dbReference type="Proteomes" id="UP000001646"/>
    </source>
</evidence>
<dbReference type="InterPro" id="IPR003961">
    <property type="entry name" value="FN3_dom"/>
</dbReference>
<dbReference type="GO" id="GO:0005886">
    <property type="term" value="C:plasma membrane"/>
    <property type="evidence" value="ECO:0000318"/>
    <property type="project" value="GO_Central"/>
</dbReference>
<reference evidence="5" key="1">
    <citation type="submission" date="2009-12" db="EMBL/GenBank/DDBJ databases">
        <title>The Genome Sequence of Anolis carolinensis (Green Anole Lizard).</title>
        <authorList>
            <consortium name="The Genome Sequencing Platform"/>
            <person name="Di Palma F."/>
            <person name="Alfoldi J."/>
            <person name="Heiman D."/>
            <person name="Young S."/>
            <person name="Grabherr M."/>
            <person name="Johnson J."/>
            <person name="Lander E.S."/>
            <person name="Lindblad-Toh K."/>
        </authorList>
    </citation>
    <scope>NUCLEOTIDE SEQUENCE [LARGE SCALE GENOMIC DNA]</scope>
    <source>
        <strain evidence="5">JBL SC #1</strain>
    </source>
</reference>
<organism evidence="5 6">
    <name type="scientific">Anolis carolinensis</name>
    <name type="common">Green anole</name>
    <name type="synonym">American chameleon</name>
    <dbReference type="NCBI Taxonomy" id="28377"/>
    <lineage>
        <taxon>Eukaryota</taxon>
        <taxon>Metazoa</taxon>
        <taxon>Chordata</taxon>
        <taxon>Craniata</taxon>
        <taxon>Vertebrata</taxon>
        <taxon>Euteleostomi</taxon>
        <taxon>Lepidosauria</taxon>
        <taxon>Squamata</taxon>
        <taxon>Bifurcata</taxon>
        <taxon>Unidentata</taxon>
        <taxon>Episquamata</taxon>
        <taxon>Toxicofera</taxon>
        <taxon>Iguania</taxon>
        <taxon>Dactyloidae</taxon>
        <taxon>Anolis</taxon>
    </lineage>
</organism>
<dbReference type="InParanoid" id="A0A803SZ82"/>
<feature type="region of interest" description="Disordered" evidence="1">
    <location>
        <begin position="452"/>
        <end position="473"/>
    </location>
</feature>
<dbReference type="Pfam" id="PF01108">
    <property type="entry name" value="Tissue_fac"/>
    <property type="match status" value="1"/>
</dbReference>
<dbReference type="InterPro" id="IPR050650">
    <property type="entry name" value="Type-II_Cytokine-TF_Rcpt"/>
</dbReference>
<sequence>MMALLMGPLNFYNLGFSEEISPPISFGNKSHDTGFCSIRMYISVIASASYSSFEKNTSSSLQPHINAKDFEYVLTWKTGNNTRMPTCFNVIYYSSSLETKSNSEKKDEGQDASSSKSRFQQSEDPNHPVLQPGEPSVCPSMPERSDWFKNHRIVPECSNITRPFCNLTKEFTDLWTTYLILVEQVTKNGVTRSLIEFSPYSNSCLGQPQFNVSSCPNCVNVSVKLSSPLLLKVYRDISYTIKVSTAGFPDKRDDNTTKQESFSVVMGNLLPNRNYCITVDVFTNLNTQCSPSSPKCIITGSKNKSIKQSDHIIIPVSLGIFVSLIVIVILLVLYKIGLICLRTDWPNILDFIPKFAYSTFDSVPEEVHSVKVTEKTKKKVWRCDDNGDGDDYSDDSGSDVENNHLYTVRKQLKNGSTVDIVEQLSLDSSSPENDVSEPGVAEADILQNEISKDESITTRQPLCDSSKGNATNEPELELSSCLNVNLNSVKLGISINTQDVPASLDPPDHEDSANVKEPCITSDSTHFTDTSNVQTPNVHSLFSTWQNPGASGESESSDSETDYVGDYIKRESNQENITT</sequence>
<dbReference type="InterPro" id="IPR013783">
    <property type="entry name" value="Ig-like_fold"/>
</dbReference>
<dbReference type="GeneTree" id="ENSGT00510000049322"/>
<feature type="compositionally biased region" description="Polar residues" evidence="1">
    <location>
        <begin position="540"/>
        <end position="549"/>
    </location>
</feature>
<gene>
    <name evidence="5" type="primary">ifnar2</name>
</gene>
<keyword evidence="2" id="KW-1133">Transmembrane helix</keyword>
<evidence type="ECO:0000256" key="2">
    <source>
        <dbReference type="SAM" id="Phobius"/>
    </source>
</evidence>
<protein>
    <recommendedName>
        <fullName evidence="7">Interferon alpha/beta receptor 2</fullName>
    </recommendedName>
</protein>
<evidence type="ECO:0000259" key="3">
    <source>
        <dbReference type="Pfam" id="PF01108"/>
    </source>
</evidence>